<sequence length="88" mass="9187">MGCCASLFRSPQRQTENIENGNDKSVGDTAASADSVTHCPLTIPDEPVSVSDITTSQPDAPIQRSTPQAQAPPDPSIPSNIVDDNLAP</sequence>
<keyword evidence="3" id="KW-1185">Reference proteome</keyword>
<protein>
    <submittedName>
        <fullName evidence="2">Uncharacterized protein</fullName>
    </submittedName>
</protein>
<evidence type="ECO:0000256" key="1">
    <source>
        <dbReference type="SAM" id="MobiDB-lite"/>
    </source>
</evidence>
<gene>
    <name evidence="2" type="ORF">BJ212DRAFT_1490925</name>
</gene>
<evidence type="ECO:0000313" key="2">
    <source>
        <dbReference type="EMBL" id="KAG1791624.1"/>
    </source>
</evidence>
<proteinExistence type="predicted"/>
<accession>A0A9P7AKV7</accession>
<feature type="region of interest" description="Disordered" evidence="1">
    <location>
        <begin position="1"/>
        <end position="88"/>
    </location>
</feature>
<evidence type="ECO:0000313" key="3">
    <source>
        <dbReference type="Proteomes" id="UP000807769"/>
    </source>
</evidence>
<dbReference type="AlphaFoldDB" id="A0A9P7AKV7"/>
<comment type="caution">
    <text evidence="2">The sequence shown here is derived from an EMBL/GenBank/DDBJ whole genome shotgun (WGS) entry which is preliminary data.</text>
</comment>
<dbReference type="OrthoDB" id="10446676at2759"/>
<feature type="compositionally biased region" description="Polar residues" evidence="1">
    <location>
        <begin position="9"/>
        <end position="20"/>
    </location>
</feature>
<dbReference type="GeneID" id="64635494"/>
<dbReference type="RefSeq" id="XP_041184834.1">
    <property type="nucleotide sequence ID" value="XM_041341478.1"/>
</dbReference>
<dbReference type="Proteomes" id="UP000807769">
    <property type="component" value="Unassembled WGS sequence"/>
</dbReference>
<name>A0A9P7AKV7_9AGAM</name>
<dbReference type="EMBL" id="JABBWG010000573">
    <property type="protein sequence ID" value="KAG1791624.1"/>
    <property type="molecule type" value="Genomic_DNA"/>
</dbReference>
<reference evidence="2" key="1">
    <citation type="journal article" date="2020" name="New Phytol.">
        <title>Comparative genomics reveals dynamic genome evolution in host specialist ectomycorrhizal fungi.</title>
        <authorList>
            <person name="Lofgren L.A."/>
            <person name="Nguyen N.H."/>
            <person name="Vilgalys R."/>
            <person name="Ruytinx J."/>
            <person name="Liao H.L."/>
            <person name="Branco S."/>
            <person name="Kuo A."/>
            <person name="LaButti K."/>
            <person name="Lipzen A."/>
            <person name="Andreopoulos W."/>
            <person name="Pangilinan J."/>
            <person name="Riley R."/>
            <person name="Hundley H."/>
            <person name="Na H."/>
            <person name="Barry K."/>
            <person name="Grigoriev I.V."/>
            <person name="Stajich J.E."/>
            <person name="Kennedy P.G."/>
        </authorList>
    </citation>
    <scope>NUCLEOTIDE SEQUENCE</scope>
    <source>
        <strain evidence="2">MN1</strain>
    </source>
</reference>
<organism evidence="2 3">
    <name type="scientific">Suillus subaureus</name>
    <dbReference type="NCBI Taxonomy" id="48587"/>
    <lineage>
        <taxon>Eukaryota</taxon>
        <taxon>Fungi</taxon>
        <taxon>Dikarya</taxon>
        <taxon>Basidiomycota</taxon>
        <taxon>Agaricomycotina</taxon>
        <taxon>Agaricomycetes</taxon>
        <taxon>Agaricomycetidae</taxon>
        <taxon>Boletales</taxon>
        <taxon>Suillineae</taxon>
        <taxon>Suillaceae</taxon>
        <taxon>Suillus</taxon>
    </lineage>
</organism>
<feature type="compositionally biased region" description="Polar residues" evidence="1">
    <location>
        <begin position="51"/>
        <end position="69"/>
    </location>
</feature>